<dbReference type="EMBL" id="VTDN01000011">
    <property type="protein sequence ID" value="MEB5477640.1"/>
    <property type="molecule type" value="Genomic_DNA"/>
</dbReference>
<feature type="signal peptide" evidence="1">
    <location>
        <begin position="1"/>
        <end position="24"/>
    </location>
</feature>
<keyword evidence="3" id="KW-1185">Reference proteome</keyword>
<gene>
    <name evidence="2" type="ORF">I2F25_11390</name>
</gene>
<reference evidence="2 3" key="1">
    <citation type="submission" date="2019-08" db="EMBL/GenBank/DDBJ databases">
        <title>Five species of Acinetobacter isolated from floral nectar and animal pollinators.</title>
        <authorList>
            <person name="Hendry T.A."/>
        </authorList>
    </citation>
    <scope>NUCLEOTIDE SEQUENCE [LARGE SCALE GENOMIC DNA]</scope>
    <source>
        <strain evidence="2 3">MD18.27</strain>
    </source>
</reference>
<evidence type="ECO:0000256" key="1">
    <source>
        <dbReference type="SAM" id="SignalP"/>
    </source>
</evidence>
<evidence type="ECO:0000313" key="3">
    <source>
        <dbReference type="Proteomes" id="UP001339883"/>
    </source>
</evidence>
<accession>A0ABU6DV92</accession>
<dbReference type="RefSeq" id="WP_325776036.1">
    <property type="nucleotide sequence ID" value="NZ_VTDN01000011.1"/>
</dbReference>
<feature type="chain" id="PRO_5045727798" evidence="1">
    <location>
        <begin position="25"/>
        <end position="248"/>
    </location>
</feature>
<dbReference type="Pfam" id="PF05275">
    <property type="entry name" value="CopB"/>
    <property type="match status" value="1"/>
</dbReference>
<protein>
    <submittedName>
        <fullName evidence="2">Copper resistance protein B</fullName>
    </submittedName>
</protein>
<comment type="caution">
    <text evidence="2">The sequence shown here is derived from an EMBL/GenBank/DDBJ whole genome shotgun (WGS) entry which is preliminary data.</text>
</comment>
<keyword evidence="1" id="KW-0732">Signal</keyword>
<evidence type="ECO:0000313" key="2">
    <source>
        <dbReference type="EMBL" id="MEB5477640.1"/>
    </source>
</evidence>
<name>A0ABU6DV92_9GAMM</name>
<dbReference type="InterPro" id="IPR007939">
    <property type="entry name" value="Cu-R_B_prcur"/>
</dbReference>
<organism evidence="2 3">
    <name type="scientific">Acinetobacter pollinis</name>
    <dbReference type="NCBI Taxonomy" id="2605270"/>
    <lineage>
        <taxon>Bacteria</taxon>
        <taxon>Pseudomonadati</taxon>
        <taxon>Pseudomonadota</taxon>
        <taxon>Gammaproteobacteria</taxon>
        <taxon>Moraxellales</taxon>
        <taxon>Moraxellaceae</taxon>
        <taxon>Acinetobacter</taxon>
    </lineage>
</organism>
<sequence>MHITKAFQLLTVVSLVLTAMQTWASDMETMDHRHGDQIYQATTFNSEWLMSRRGDGQLSTGLKTWVGTDENKLFIEAELTKEESEHKEYDISALYSRNIATFWDAQVGARYRNDANKYEDKTSIDGVVGLHGLAPYFFETEAYLYVGQNNYAAFSLSTSRDFLLTQKLITQPYINATLVMSDKSRSAQKTGLSEMMTGVQTRYEITKNVMPFIHFAYKYDKGLKQTNWQRYTEAEEGFYYGAGVTFKF</sequence>
<proteinExistence type="predicted"/>
<dbReference type="Proteomes" id="UP001339883">
    <property type="component" value="Unassembled WGS sequence"/>
</dbReference>